<dbReference type="GeneID" id="89941827"/>
<keyword evidence="5" id="KW-1185">Reference proteome</keyword>
<dbReference type="EMBL" id="MU853341">
    <property type="protein sequence ID" value="KAK4112788.1"/>
    <property type="molecule type" value="Genomic_DNA"/>
</dbReference>
<dbReference type="InterPro" id="IPR036864">
    <property type="entry name" value="Zn2-C6_fun-type_DNA-bd_sf"/>
</dbReference>
<dbReference type="RefSeq" id="XP_064670358.1">
    <property type="nucleotide sequence ID" value="XM_064817702.1"/>
</dbReference>
<organism evidence="4 5">
    <name type="scientific">Canariomyces notabilis</name>
    <dbReference type="NCBI Taxonomy" id="2074819"/>
    <lineage>
        <taxon>Eukaryota</taxon>
        <taxon>Fungi</taxon>
        <taxon>Dikarya</taxon>
        <taxon>Ascomycota</taxon>
        <taxon>Pezizomycotina</taxon>
        <taxon>Sordariomycetes</taxon>
        <taxon>Sordariomycetidae</taxon>
        <taxon>Sordariales</taxon>
        <taxon>Chaetomiaceae</taxon>
        <taxon>Canariomyces</taxon>
    </lineage>
</organism>
<dbReference type="GO" id="GO:0000981">
    <property type="term" value="F:DNA-binding transcription factor activity, RNA polymerase II-specific"/>
    <property type="evidence" value="ECO:0007669"/>
    <property type="project" value="InterPro"/>
</dbReference>
<feature type="compositionally biased region" description="Low complexity" evidence="2">
    <location>
        <begin position="198"/>
        <end position="254"/>
    </location>
</feature>
<feature type="compositionally biased region" description="Basic and acidic residues" evidence="2">
    <location>
        <begin position="1"/>
        <end position="12"/>
    </location>
</feature>
<dbReference type="AlphaFoldDB" id="A0AAN6TE89"/>
<reference evidence="4" key="2">
    <citation type="submission" date="2023-05" db="EMBL/GenBank/DDBJ databases">
        <authorList>
            <consortium name="Lawrence Berkeley National Laboratory"/>
            <person name="Steindorff A."/>
            <person name="Hensen N."/>
            <person name="Bonometti L."/>
            <person name="Westerberg I."/>
            <person name="Brannstrom I.O."/>
            <person name="Guillou S."/>
            <person name="Cros-Aarteil S."/>
            <person name="Calhoun S."/>
            <person name="Haridas S."/>
            <person name="Kuo A."/>
            <person name="Mondo S."/>
            <person name="Pangilinan J."/>
            <person name="Riley R."/>
            <person name="Labutti K."/>
            <person name="Andreopoulos B."/>
            <person name="Lipzen A."/>
            <person name="Chen C."/>
            <person name="Yanf M."/>
            <person name="Daum C."/>
            <person name="Ng V."/>
            <person name="Clum A."/>
            <person name="Ohm R."/>
            <person name="Martin F."/>
            <person name="Silar P."/>
            <person name="Natvig D."/>
            <person name="Lalanne C."/>
            <person name="Gautier V."/>
            <person name="Ament-Velasquez S.L."/>
            <person name="Kruys A."/>
            <person name="Hutchinson M.I."/>
            <person name="Powell A.J."/>
            <person name="Barry K."/>
            <person name="Miller A.N."/>
            <person name="Grigoriev I.V."/>
            <person name="Debuchy R."/>
            <person name="Gladieux P."/>
            <person name="Thoren M.H."/>
            <person name="Johannesson H."/>
        </authorList>
    </citation>
    <scope>NUCLEOTIDE SEQUENCE</scope>
    <source>
        <strain evidence="4">CBS 508.74</strain>
    </source>
</reference>
<dbReference type="Proteomes" id="UP001302812">
    <property type="component" value="Unassembled WGS sequence"/>
</dbReference>
<feature type="region of interest" description="Disordered" evidence="2">
    <location>
        <begin position="198"/>
        <end position="274"/>
    </location>
</feature>
<accession>A0AAN6TE89</accession>
<dbReference type="PROSITE" id="PS50048">
    <property type="entry name" value="ZN2_CY6_FUNGAL_2"/>
    <property type="match status" value="1"/>
</dbReference>
<dbReference type="InterPro" id="IPR001138">
    <property type="entry name" value="Zn2Cys6_DnaBD"/>
</dbReference>
<gene>
    <name evidence="4" type="ORF">N656DRAFT_797981</name>
</gene>
<evidence type="ECO:0000259" key="3">
    <source>
        <dbReference type="PROSITE" id="PS50048"/>
    </source>
</evidence>
<name>A0AAN6TE89_9PEZI</name>
<protein>
    <recommendedName>
        <fullName evidence="3">Zn(2)-C6 fungal-type domain-containing protein</fullName>
    </recommendedName>
</protein>
<evidence type="ECO:0000256" key="2">
    <source>
        <dbReference type="SAM" id="MobiDB-lite"/>
    </source>
</evidence>
<dbReference type="CDD" id="cd00067">
    <property type="entry name" value="GAL4"/>
    <property type="match status" value="1"/>
</dbReference>
<evidence type="ECO:0000313" key="4">
    <source>
        <dbReference type="EMBL" id="KAK4112788.1"/>
    </source>
</evidence>
<keyword evidence="1" id="KW-0539">Nucleus</keyword>
<dbReference type="GO" id="GO:0008270">
    <property type="term" value="F:zinc ion binding"/>
    <property type="evidence" value="ECO:0007669"/>
    <property type="project" value="InterPro"/>
</dbReference>
<feature type="domain" description="Zn(2)-C6 fungal-type" evidence="3">
    <location>
        <begin position="274"/>
        <end position="303"/>
    </location>
</feature>
<dbReference type="SUPFAM" id="SSF57701">
    <property type="entry name" value="Zn2/Cys6 DNA-binding domain"/>
    <property type="match status" value="1"/>
</dbReference>
<dbReference type="PROSITE" id="PS00463">
    <property type="entry name" value="ZN2_CY6_FUNGAL_1"/>
    <property type="match status" value="2"/>
</dbReference>
<evidence type="ECO:0000256" key="1">
    <source>
        <dbReference type="ARBA" id="ARBA00023242"/>
    </source>
</evidence>
<sequence length="356" mass="36522">MTSSDKHNETSNKGKASAIVRRGDEEIVENMVNGTNHSNSESSSRLNGRPLMSWEKYYLDGTYTLHRPGETAATAVGEPGRRAPLAQMLDEELANGYLQAGYRLDLVANFWIEEAQMGEENLALAAKALEKIRAVQAARTLADLVSSDGGGGNVASARWARALADKAVEALGVVVADLTAAATASNVAVASATTARPGSAATAAKATSTGKAVASGTPTKAKSATTAAAPAPAPAGSPASAPAAAPAPASRGPAVQSGRVTKPAPKKKGGKPGACAGCKKAKAKCERVYSCERCFKDGVDCSLSTAQGADMANKSNKSKGKTLPACERCRTKKAGCSRVESCKRCMAKKIQCAEAH</sequence>
<evidence type="ECO:0000313" key="5">
    <source>
        <dbReference type="Proteomes" id="UP001302812"/>
    </source>
</evidence>
<proteinExistence type="predicted"/>
<reference evidence="4" key="1">
    <citation type="journal article" date="2023" name="Mol. Phylogenet. Evol.">
        <title>Genome-scale phylogeny and comparative genomics of the fungal order Sordariales.</title>
        <authorList>
            <person name="Hensen N."/>
            <person name="Bonometti L."/>
            <person name="Westerberg I."/>
            <person name="Brannstrom I.O."/>
            <person name="Guillou S."/>
            <person name="Cros-Aarteil S."/>
            <person name="Calhoun S."/>
            <person name="Haridas S."/>
            <person name="Kuo A."/>
            <person name="Mondo S."/>
            <person name="Pangilinan J."/>
            <person name="Riley R."/>
            <person name="LaButti K."/>
            <person name="Andreopoulos B."/>
            <person name="Lipzen A."/>
            <person name="Chen C."/>
            <person name="Yan M."/>
            <person name="Daum C."/>
            <person name="Ng V."/>
            <person name="Clum A."/>
            <person name="Steindorff A."/>
            <person name="Ohm R.A."/>
            <person name="Martin F."/>
            <person name="Silar P."/>
            <person name="Natvig D.O."/>
            <person name="Lalanne C."/>
            <person name="Gautier V."/>
            <person name="Ament-Velasquez S.L."/>
            <person name="Kruys A."/>
            <person name="Hutchinson M.I."/>
            <person name="Powell A.J."/>
            <person name="Barry K."/>
            <person name="Miller A.N."/>
            <person name="Grigoriev I.V."/>
            <person name="Debuchy R."/>
            <person name="Gladieux P."/>
            <person name="Hiltunen Thoren M."/>
            <person name="Johannesson H."/>
        </authorList>
    </citation>
    <scope>NUCLEOTIDE SEQUENCE</scope>
    <source>
        <strain evidence="4">CBS 508.74</strain>
    </source>
</reference>
<feature type="region of interest" description="Disordered" evidence="2">
    <location>
        <begin position="1"/>
        <end position="24"/>
    </location>
</feature>
<comment type="caution">
    <text evidence="4">The sequence shown here is derived from an EMBL/GenBank/DDBJ whole genome shotgun (WGS) entry which is preliminary data.</text>
</comment>